<dbReference type="VEuPathDB" id="TriTrypDB:TCDM_05944"/>
<name>A0A2V2VT58_TRYCR</name>
<dbReference type="GO" id="GO:0008180">
    <property type="term" value="C:COP9 signalosome"/>
    <property type="evidence" value="ECO:0007669"/>
    <property type="project" value="UniProtKB-KW"/>
</dbReference>
<dbReference type="VEuPathDB" id="TriTrypDB:TcCLB.503779.100"/>
<dbReference type="VEuPathDB" id="TriTrypDB:C4B63_63g59"/>
<dbReference type="GO" id="GO:0005829">
    <property type="term" value="C:cytosol"/>
    <property type="evidence" value="ECO:0007669"/>
    <property type="project" value="TreeGrafter"/>
</dbReference>
<feature type="domain" description="PCI" evidence="4">
    <location>
        <begin position="171"/>
        <end position="341"/>
    </location>
</feature>
<dbReference type="VEuPathDB" id="TriTrypDB:Tc_MARK_6142"/>
<dbReference type="OMA" id="TIFAMRE"/>
<organism evidence="5 6">
    <name type="scientific">Trypanosoma cruzi</name>
    <dbReference type="NCBI Taxonomy" id="5693"/>
    <lineage>
        <taxon>Eukaryota</taxon>
        <taxon>Discoba</taxon>
        <taxon>Euglenozoa</taxon>
        <taxon>Kinetoplastea</taxon>
        <taxon>Metakinetoplastina</taxon>
        <taxon>Trypanosomatida</taxon>
        <taxon>Trypanosomatidae</taxon>
        <taxon>Trypanosoma</taxon>
        <taxon>Schizotrypanum</taxon>
    </lineage>
</organism>
<dbReference type="VEuPathDB" id="TriTrypDB:TCSYLVIO_004618"/>
<dbReference type="PROSITE" id="PS50250">
    <property type="entry name" value="PCI"/>
    <property type="match status" value="1"/>
</dbReference>
<evidence type="ECO:0000313" key="5">
    <source>
        <dbReference type="EMBL" id="PWU99627.1"/>
    </source>
</evidence>
<protein>
    <recommendedName>
        <fullName evidence="2">COP9 signalosome complex subunit 4</fullName>
    </recommendedName>
</protein>
<dbReference type="Proteomes" id="UP000246078">
    <property type="component" value="Unassembled WGS sequence"/>
</dbReference>
<proteinExistence type="inferred from homology"/>
<gene>
    <name evidence="5" type="ORF">C3747_216g13</name>
</gene>
<dbReference type="VEuPathDB" id="TriTrypDB:TcG_04874"/>
<dbReference type="Pfam" id="PF01399">
    <property type="entry name" value="PCI"/>
    <property type="match status" value="1"/>
</dbReference>
<comment type="caution">
    <text evidence="5">The sequence shown here is derived from an EMBL/GenBank/DDBJ whole genome shotgun (WGS) entry which is preliminary data.</text>
</comment>
<dbReference type="VEuPathDB" id="TriTrypDB:C3747_216g13"/>
<dbReference type="VEuPathDB" id="TriTrypDB:TcBrA4_0012460"/>
<reference evidence="5 6" key="1">
    <citation type="journal article" date="2018" name="Microb. Genom.">
        <title>Expanding an expanded genome: long-read sequencing of Trypanosoma cruzi.</title>
        <authorList>
            <person name="Berna L."/>
            <person name="Rodriguez M."/>
            <person name="Chiribao M.L."/>
            <person name="Parodi-Talice A."/>
            <person name="Pita S."/>
            <person name="Rijo G."/>
            <person name="Alvarez-Valin F."/>
            <person name="Robello C."/>
        </authorList>
    </citation>
    <scope>NUCLEOTIDE SEQUENCE [LARGE SCALE GENOMIC DNA]</scope>
    <source>
        <strain evidence="5 6">TCC</strain>
    </source>
</reference>
<evidence type="ECO:0000256" key="3">
    <source>
        <dbReference type="ARBA" id="ARBA00022790"/>
    </source>
</evidence>
<dbReference type="EMBL" id="PRFC01000216">
    <property type="protein sequence ID" value="PWU99627.1"/>
    <property type="molecule type" value="Genomic_DNA"/>
</dbReference>
<evidence type="ECO:0000256" key="1">
    <source>
        <dbReference type="ARBA" id="ARBA00010417"/>
    </source>
</evidence>
<dbReference type="VEuPathDB" id="TriTrypDB:TcCL_ESM06887"/>
<accession>A0A2V2VT58</accession>
<evidence type="ECO:0000256" key="2">
    <source>
        <dbReference type="ARBA" id="ARBA00014881"/>
    </source>
</evidence>
<sequence length="380" mass="42305">MAEEEEEEGSYTEAQVASLVASQNLGKWELFVKSALKEVAPSEASRAAIAYALRNLYEAARVNLIFAVQAGKLLLAAGTHRSAVWGAALFDVRGAVADWCVQAGDEEQAQELWRLMLPVDDDVVSLKLLTNLLNSALRTRNFATAETDCLRGLASYKALSMRTEANDVVNAFLHAFASLLAVRHRFLESSQRFYELYVRTKSLDHLRGAIVCAIQADASATRSSLLGAFFKDESAMLLGELYDVLYRAHHFHFLRPSDLQRFLPYVESFSDTAAVERAFIQHNLQAISRVYYNIGFEELGTLLGITPSETEQLVARMASERRLDASLDQTTETVIFSRPENTSVLEAWDARITAVCEELSHAADLVLSRHAELSEHLLLK</sequence>
<dbReference type="SMR" id="A0A2V2VT58"/>
<dbReference type="InterPro" id="IPR040134">
    <property type="entry name" value="PSMD12/CSN4"/>
</dbReference>
<dbReference type="PANTHER" id="PTHR10855:SF2">
    <property type="entry name" value="COP9 SIGNALOSOME COMPLEX SUBUNIT 4"/>
    <property type="match status" value="1"/>
</dbReference>
<dbReference type="VEuPathDB" id="TriTrypDB:BCY84_07494"/>
<dbReference type="InterPro" id="IPR036390">
    <property type="entry name" value="WH_DNA-bd_sf"/>
</dbReference>
<evidence type="ECO:0000259" key="4">
    <source>
        <dbReference type="PROSITE" id="PS50250"/>
    </source>
</evidence>
<dbReference type="Gene3D" id="1.10.10.10">
    <property type="entry name" value="Winged helix-like DNA-binding domain superfamily/Winged helix DNA-binding domain"/>
    <property type="match status" value="1"/>
</dbReference>
<dbReference type="VEuPathDB" id="TriTrypDB:TcCLB.506247.460"/>
<comment type="similarity">
    <text evidence="1">Belongs to the CSN4 family.</text>
</comment>
<keyword evidence="3" id="KW-0736">Signalosome</keyword>
<dbReference type="InterPro" id="IPR000717">
    <property type="entry name" value="PCI_dom"/>
</dbReference>
<dbReference type="PANTHER" id="PTHR10855">
    <property type="entry name" value="26S PROTEASOME NON-ATPASE REGULATORY SUBUNIT 12/COP9 SIGNALOSOME COMPLEX SUBUNIT 4"/>
    <property type="match status" value="1"/>
</dbReference>
<dbReference type="AlphaFoldDB" id="A0A2V2VT58"/>
<dbReference type="SUPFAM" id="SSF46785">
    <property type="entry name" value="Winged helix' DNA-binding domain"/>
    <property type="match status" value="1"/>
</dbReference>
<dbReference type="SMART" id="SM00088">
    <property type="entry name" value="PINT"/>
    <property type="match status" value="1"/>
</dbReference>
<dbReference type="VEuPathDB" id="TriTrypDB:ECC02_000444"/>
<dbReference type="InterPro" id="IPR036388">
    <property type="entry name" value="WH-like_DNA-bd_sf"/>
</dbReference>
<evidence type="ECO:0000313" key="6">
    <source>
        <dbReference type="Proteomes" id="UP000246078"/>
    </source>
</evidence>
<dbReference type="OrthoDB" id="295656at2759"/>